<protein>
    <submittedName>
        <fullName evidence="2">Uncharacterized protein</fullName>
    </submittedName>
</protein>
<gene>
    <name evidence="2" type="ORF">CKM354_001167000</name>
</gene>
<dbReference type="Proteomes" id="UP000825890">
    <property type="component" value="Unassembled WGS sequence"/>
</dbReference>
<reference evidence="2 3" key="1">
    <citation type="submission" date="2021-01" db="EMBL/GenBank/DDBJ databases">
        <title>Cercospora kikuchii MAFF 305040 whole genome shotgun sequence.</title>
        <authorList>
            <person name="Kashiwa T."/>
            <person name="Suzuki T."/>
        </authorList>
    </citation>
    <scope>NUCLEOTIDE SEQUENCE [LARGE SCALE GENOMIC DNA]</scope>
    <source>
        <strain evidence="2 3">MAFF 305040</strain>
    </source>
</reference>
<feature type="region of interest" description="Disordered" evidence="1">
    <location>
        <begin position="166"/>
        <end position="188"/>
    </location>
</feature>
<keyword evidence="3" id="KW-1185">Reference proteome</keyword>
<name>A0A9P3FKF6_9PEZI</name>
<feature type="region of interest" description="Disordered" evidence="1">
    <location>
        <begin position="1"/>
        <end position="101"/>
    </location>
</feature>
<feature type="compositionally biased region" description="Low complexity" evidence="1">
    <location>
        <begin position="27"/>
        <end position="65"/>
    </location>
</feature>
<sequence>MLQQDLMLPSTGRDMRTSPTRRRRRLSTASSSSSSTTPPTSPSLSPSAAARGTMSSSASSSASASPTLEPSARGSSTLSTPLPRPRKVSSQSHIPEAIPEDEVPDFKLQYSCCSSTMDQDPLAIKANLTEMLNCEQVRNDQKMRLWIQSRLMDAELELKRQRRRRVSLPTPDLVLDTGGASNKSDECS</sequence>
<evidence type="ECO:0000313" key="2">
    <source>
        <dbReference type="EMBL" id="GIZ48617.1"/>
    </source>
</evidence>
<evidence type="ECO:0000256" key="1">
    <source>
        <dbReference type="SAM" id="MobiDB-lite"/>
    </source>
</evidence>
<comment type="caution">
    <text evidence="2">The sequence shown here is derived from an EMBL/GenBank/DDBJ whole genome shotgun (WGS) entry which is preliminary data.</text>
</comment>
<dbReference type="AlphaFoldDB" id="A0A9P3FKF6"/>
<dbReference type="RefSeq" id="XP_044663104.1">
    <property type="nucleotide sequence ID" value="XM_044807169.1"/>
</dbReference>
<accession>A0A9P3FKF6</accession>
<evidence type="ECO:0000313" key="3">
    <source>
        <dbReference type="Proteomes" id="UP000825890"/>
    </source>
</evidence>
<dbReference type="GeneID" id="68297245"/>
<proteinExistence type="predicted"/>
<dbReference type="OrthoDB" id="4509729at2759"/>
<organism evidence="2 3">
    <name type="scientific">Cercospora kikuchii</name>
    <dbReference type="NCBI Taxonomy" id="84275"/>
    <lineage>
        <taxon>Eukaryota</taxon>
        <taxon>Fungi</taxon>
        <taxon>Dikarya</taxon>
        <taxon>Ascomycota</taxon>
        <taxon>Pezizomycotina</taxon>
        <taxon>Dothideomycetes</taxon>
        <taxon>Dothideomycetidae</taxon>
        <taxon>Mycosphaerellales</taxon>
        <taxon>Mycosphaerellaceae</taxon>
        <taxon>Cercospora</taxon>
    </lineage>
</organism>
<dbReference type="EMBL" id="BOLY01000008">
    <property type="protein sequence ID" value="GIZ48617.1"/>
    <property type="molecule type" value="Genomic_DNA"/>
</dbReference>